<keyword evidence="1" id="KW-0472">Membrane</keyword>
<keyword evidence="1" id="KW-1133">Transmembrane helix</keyword>
<dbReference type="AlphaFoldDB" id="A0A017RUL0"/>
<evidence type="ECO:0000256" key="1">
    <source>
        <dbReference type="SAM" id="Phobius"/>
    </source>
</evidence>
<dbReference type="Proteomes" id="UP000019681">
    <property type="component" value="Unassembled WGS sequence"/>
</dbReference>
<keyword evidence="3" id="KW-1185">Reference proteome</keyword>
<gene>
    <name evidence="2" type="ORF">Q428_08910</name>
</gene>
<name>A0A017RUL0_9CLOT</name>
<feature type="transmembrane region" description="Helical" evidence="1">
    <location>
        <begin position="27"/>
        <end position="47"/>
    </location>
</feature>
<keyword evidence="1" id="KW-0812">Transmembrane</keyword>
<evidence type="ECO:0000313" key="2">
    <source>
        <dbReference type="EMBL" id="EYE88311.1"/>
    </source>
</evidence>
<comment type="caution">
    <text evidence="2">The sequence shown here is derived from an EMBL/GenBank/DDBJ whole genome shotgun (WGS) entry which is preliminary data.</text>
</comment>
<accession>A0A017RUL0</accession>
<evidence type="ECO:0000313" key="3">
    <source>
        <dbReference type="Proteomes" id="UP000019681"/>
    </source>
</evidence>
<protein>
    <submittedName>
        <fullName evidence="2">Uncharacterized protein</fullName>
    </submittedName>
</protein>
<proteinExistence type="predicted"/>
<sequence>MDIILGLLLLIPLIIYLKYYDISDVLIITILLGSASFLFILSGIRIFRRNNMNK</sequence>
<dbReference type="EMBL" id="AZQP01000024">
    <property type="protein sequence ID" value="EYE88311.1"/>
    <property type="molecule type" value="Genomic_DNA"/>
</dbReference>
<organism evidence="2 3">
    <name type="scientific">Fervidicella metallireducens AeB</name>
    <dbReference type="NCBI Taxonomy" id="1403537"/>
    <lineage>
        <taxon>Bacteria</taxon>
        <taxon>Bacillati</taxon>
        <taxon>Bacillota</taxon>
        <taxon>Clostridia</taxon>
        <taxon>Eubacteriales</taxon>
        <taxon>Clostridiaceae</taxon>
        <taxon>Fervidicella</taxon>
    </lineage>
</organism>
<reference evidence="2 3" key="1">
    <citation type="journal article" date="2014" name="Genome Announc.">
        <title>Draft Genome Sequence of Fervidicella metallireducens Strain AeBT, an Iron-Reducing Thermoanaerobe from the Great Artesian Basin.</title>
        <authorList>
            <person name="Patel B.K."/>
        </authorList>
    </citation>
    <scope>NUCLEOTIDE SEQUENCE [LARGE SCALE GENOMIC DNA]</scope>
    <source>
        <strain evidence="2 3">AeB</strain>
    </source>
</reference>